<protein>
    <recommendedName>
        <fullName evidence="6">DC1 domain-containing protein</fullName>
    </recommendedName>
</protein>
<accession>A0AAV8T2F8</accession>
<dbReference type="SUPFAM" id="SSF57889">
    <property type="entry name" value="Cysteine-rich domain"/>
    <property type="match status" value="1"/>
</dbReference>
<organism evidence="4 5">
    <name type="scientific">Erythroxylum novogranatense</name>
    <dbReference type="NCBI Taxonomy" id="1862640"/>
    <lineage>
        <taxon>Eukaryota</taxon>
        <taxon>Viridiplantae</taxon>
        <taxon>Streptophyta</taxon>
        <taxon>Embryophyta</taxon>
        <taxon>Tracheophyta</taxon>
        <taxon>Spermatophyta</taxon>
        <taxon>Magnoliopsida</taxon>
        <taxon>eudicotyledons</taxon>
        <taxon>Gunneridae</taxon>
        <taxon>Pentapetalae</taxon>
        <taxon>rosids</taxon>
        <taxon>fabids</taxon>
        <taxon>Malpighiales</taxon>
        <taxon>Erythroxylaceae</taxon>
        <taxon>Erythroxylum</taxon>
    </lineage>
</organism>
<dbReference type="Proteomes" id="UP001159364">
    <property type="component" value="Linkage Group LG07"/>
</dbReference>
<dbReference type="InterPro" id="IPR043145">
    <property type="entry name" value="Znf_ZZ_sf"/>
</dbReference>
<dbReference type="AlphaFoldDB" id="A0AAV8T2F8"/>
<reference evidence="4 5" key="1">
    <citation type="submission" date="2021-09" db="EMBL/GenBank/DDBJ databases">
        <title>Genomic insights and catalytic innovation underlie evolution of tropane alkaloids biosynthesis.</title>
        <authorList>
            <person name="Wang Y.-J."/>
            <person name="Tian T."/>
            <person name="Huang J.-P."/>
            <person name="Huang S.-X."/>
        </authorList>
    </citation>
    <scope>NUCLEOTIDE SEQUENCE [LARGE SCALE GENOMIC DNA]</scope>
    <source>
        <strain evidence="4">KIB-2018</strain>
        <tissue evidence="4">Leaf</tissue>
    </source>
</reference>
<keyword evidence="1" id="KW-0479">Metal-binding</keyword>
<dbReference type="PANTHER" id="PTHR46288">
    <property type="entry name" value="PHORBOL-ESTER/DAG-TYPE DOMAIN-CONTAINING PROTEIN"/>
    <property type="match status" value="1"/>
</dbReference>
<comment type="caution">
    <text evidence="4">The sequence shown here is derived from an EMBL/GenBank/DDBJ whole genome shotgun (WGS) entry which is preliminary data.</text>
</comment>
<proteinExistence type="predicted"/>
<dbReference type="InterPro" id="IPR046349">
    <property type="entry name" value="C1-like_sf"/>
</dbReference>
<dbReference type="GO" id="GO:0008270">
    <property type="term" value="F:zinc ion binding"/>
    <property type="evidence" value="ECO:0007669"/>
    <property type="project" value="UniProtKB-KW"/>
</dbReference>
<dbReference type="Gene3D" id="3.30.60.90">
    <property type="match status" value="1"/>
</dbReference>
<dbReference type="PANTHER" id="PTHR46288:SF27">
    <property type="entry name" value="CYSTEINE_HISTIDINE-RICH C1 DOMAIN FAMILY PROTEIN"/>
    <property type="match status" value="1"/>
</dbReference>
<evidence type="ECO:0000256" key="3">
    <source>
        <dbReference type="ARBA" id="ARBA00022833"/>
    </source>
</evidence>
<keyword evidence="2" id="KW-0863">Zinc-finger</keyword>
<evidence type="ECO:0000256" key="1">
    <source>
        <dbReference type="ARBA" id="ARBA00022723"/>
    </source>
</evidence>
<name>A0AAV8T2F8_9ROSI</name>
<evidence type="ECO:0000256" key="2">
    <source>
        <dbReference type="ARBA" id="ARBA00022771"/>
    </source>
</evidence>
<keyword evidence="3" id="KW-0862">Zinc</keyword>
<sequence>MKINHFSHEHELTLFQKTEENFKQVSEKVAKLYVESDAEISSDSEGYEEDESTKLPKCNGCYETIQGPAYFCETCEDFWLHNSCASLSRELSDHPSHPSHTLALLANPPNPHVSRYSRFQNPRIMFFICHECRDFCRGFGYHCKKCRINLDVKCALSAKPGNQIPAQADKRAEISHFSHTDHRLLLFNFTKEFKDLIGYGEYCSGCGARHSHQERSIVALIVNSTFTKTLQNCHRNSIIPSIQIQSTHFLSNLSDMARICLSVKNAETFPRVLKPAAKNATSNSISSVLFSSLTVEWFKDRELGKT</sequence>
<evidence type="ECO:0008006" key="6">
    <source>
        <dbReference type="Google" id="ProtNLM"/>
    </source>
</evidence>
<evidence type="ECO:0000313" key="5">
    <source>
        <dbReference type="Proteomes" id="UP001159364"/>
    </source>
</evidence>
<evidence type="ECO:0000313" key="4">
    <source>
        <dbReference type="EMBL" id="KAJ8760445.1"/>
    </source>
</evidence>
<gene>
    <name evidence="4" type="ORF">K2173_015112</name>
</gene>
<keyword evidence="5" id="KW-1185">Reference proteome</keyword>
<dbReference type="EMBL" id="JAIWQS010000007">
    <property type="protein sequence ID" value="KAJ8760445.1"/>
    <property type="molecule type" value="Genomic_DNA"/>
</dbReference>